<evidence type="ECO:0000313" key="2">
    <source>
        <dbReference type="Proteomes" id="UP000641803"/>
    </source>
</evidence>
<dbReference type="EMBL" id="JACSQQ010000024">
    <property type="protein sequence ID" value="MBD7951492.1"/>
    <property type="molecule type" value="Genomic_DNA"/>
</dbReference>
<accession>A0ABR8RV28</accession>
<sequence length="280" mass="30006">MVTGLLVATTLSGCTAGDDDVDPRETATRYGYDETSATLSPVYELVPEFKDPRDGYARDLLAQQCLQGVVEYLPLPPGSEPLLFDERTGQLRFDEQIAQEWGYPHLRLPTGPDTAVPDDVEITSAMHDAMVTCGQEADERLGLVPHDYLTAVEAAGWETVDQDEGVQESIAAWRACMEPAGVVDLPTSPLEMPSPSVTGLTGDAGGGTPEPGLPLSEREREVAVTDARCRSEAGYDDAILQARAQGELAAIGQDSAGFDATRRAYAEYEKGIDAVIDELG</sequence>
<evidence type="ECO:0008006" key="3">
    <source>
        <dbReference type="Google" id="ProtNLM"/>
    </source>
</evidence>
<organism evidence="1 2">
    <name type="scientific">Oerskovia rustica</name>
    <dbReference type="NCBI Taxonomy" id="2762237"/>
    <lineage>
        <taxon>Bacteria</taxon>
        <taxon>Bacillati</taxon>
        <taxon>Actinomycetota</taxon>
        <taxon>Actinomycetes</taxon>
        <taxon>Micrococcales</taxon>
        <taxon>Cellulomonadaceae</taxon>
        <taxon>Oerskovia</taxon>
    </lineage>
</organism>
<dbReference type="Proteomes" id="UP000641803">
    <property type="component" value="Unassembled WGS sequence"/>
</dbReference>
<keyword evidence="2" id="KW-1185">Reference proteome</keyword>
<gene>
    <name evidence="1" type="ORF">H9652_13895</name>
</gene>
<protein>
    <recommendedName>
        <fullName evidence="3">Secreted protein</fullName>
    </recommendedName>
</protein>
<name>A0ABR8RV28_9CELL</name>
<proteinExistence type="predicted"/>
<dbReference type="RefSeq" id="WP_191796774.1">
    <property type="nucleotide sequence ID" value="NZ_JACSQQ010000024.1"/>
</dbReference>
<evidence type="ECO:0000313" key="1">
    <source>
        <dbReference type="EMBL" id="MBD7951492.1"/>
    </source>
</evidence>
<reference evidence="1 2" key="1">
    <citation type="submission" date="2020-08" db="EMBL/GenBank/DDBJ databases">
        <title>A Genomic Blueprint of the Chicken Gut Microbiome.</title>
        <authorList>
            <person name="Gilroy R."/>
            <person name="Ravi A."/>
            <person name="Getino M."/>
            <person name="Pursley I."/>
            <person name="Horton D.L."/>
            <person name="Alikhan N.-F."/>
            <person name="Baker D."/>
            <person name="Gharbi K."/>
            <person name="Hall N."/>
            <person name="Watson M."/>
            <person name="Adriaenssens E.M."/>
            <person name="Foster-Nyarko E."/>
            <person name="Jarju S."/>
            <person name="Secka A."/>
            <person name="Antonio M."/>
            <person name="Oren A."/>
            <person name="Chaudhuri R."/>
            <person name="La Ragione R.M."/>
            <person name="Hildebrand F."/>
            <person name="Pallen M.J."/>
        </authorList>
    </citation>
    <scope>NUCLEOTIDE SEQUENCE [LARGE SCALE GENOMIC DNA]</scope>
    <source>
        <strain evidence="1 2">Sa4CUA1</strain>
    </source>
</reference>
<comment type="caution">
    <text evidence="1">The sequence shown here is derived from an EMBL/GenBank/DDBJ whole genome shotgun (WGS) entry which is preliminary data.</text>
</comment>